<dbReference type="Proteomes" id="UP000275408">
    <property type="component" value="Unassembled WGS sequence"/>
</dbReference>
<protein>
    <submittedName>
        <fullName evidence="1">Uncharacterized protein</fullName>
    </submittedName>
</protein>
<evidence type="ECO:0000313" key="1">
    <source>
        <dbReference type="EMBL" id="RMX43874.1"/>
    </source>
</evidence>
<proteinExistence type="predicted"/>
<sequence length="280" mass="32726">MSRISGYGDATVSEVHYEVHMTHILLGYRLYGERFPSRGSYDIHTARIETLRSFMLKDLNRISIFGLRAPNIEILFKSSNLAWISRLLTVDRHSSETWKSIPNHLFEKFGGLNFLLHCNYDNKLLAKYSLPLFYRQILMNFLELKTLYRPIYLSDLLLFNNKEIKIDGNSIFYSNWSEKAVLTIQDLHDCNGKFLSFHSNKDITSNRYQNIYLRGREPIIVTRKELYAYAIETDGGTTDMCIKVEGSYEQQKQHGNPSWELLADIFQCYEDKDTDNPSDD</sequence>
<dbReference type="EMBL" id="RCHS01003103">
    <property type="protein sequence ID" value="RMX43874.1"/>
    <property type="molecule type" value="Genomic_DNA"/>
</dbReference>
<organism evidence="1 2">
    <name type="scientific">Pocillopora damicornis</name>
    <name type="common">Cauliflower coral</name>
    <name type="synonym">Millepora damicornis</name>
    <dbReference type="NCBI Taxonomy" id="46731"/>
    <lineage>
        <taxon>Eukaryota</taxon>
        <taxon>Metazoa</taxon>
        <taxon>Cnidaria</taxon>
        <taxon>Anthozoa</taxon>
        <taxon>Hexacorallia</taxon>
        <taxon>Scleractinia</taxon>
        <taxon>Astrocoeniina</taxon>
        <taxon>Pocilloporidae</taxon>
        <taxon>Pocillopora</taxon>
    </lineage>
</organism>
<evidence type="ECO:0000313" key="2">
    <source>
        <dbReference type="Proteomes" id="UP000275408"/>
    </source>
</evidence>
<dbReference type="AlphaFoldDB" id="A0A3M6TRI1"/>
<accession>A0A3M6TRI1</accession>
<keyword evidence="2" id="KW-1185">Reference proteome</keyword>
<name>A0A3M6TRI1_POCDA</name>
<dbReference type="STRING" id="46731.A0A3M6TRI1"/>
<comment type="caution">
    <text evidence="1">The sequence shown here is derived from an EMBL/GenBank/DDBJ whole genome shotgun (WGS) entry which is preliminary data.</text>
</comment>
<gene>
    <name evidence="1" type="ORF">pdam_00021070</name>
</gene>
<reference evidence="1 2" key="1">
    <citation type="journal article" date="2018" name="Sci. Rep.">
        <title>Comparative analysis of the Pocillopora damicornis genome highlights role of immune system in coral evolution.</title>
        <authorList>
            <person name="Cunning R."/>
            <person name="Bay R.A."/>
            <person name="Gillette P."/>
            <person name="Baker A.C."/>
            <person name="Traylor-Knowles N."/>
        </authorList>
    </citation>
    <scope>NUCLEOTIDE SEQUENCE [LARGE SCALE GENOMIC DNA]</scope>
    <source>
        <strain evidence="1">RSMAS</strain>
        <tissue evidence="1">Whole animal</tissue>
    </source>
</reference>